<dbReference type="Proteomes" id="UP000046373">
    <property type="component" value="Unassembled WGS sequence"/>
</dbReference>
<keyword evidence="2 3" id="KW-0560">Oxidoreductase</keyword>
<gene>
    <name evidence="3" type="ORF">MPLDJ20_20218</name>
</gene>
<sequence>MDMMTEEVTLTLGEASDLSLHILRDAGLAGKHAEAVAAVIVAGQRDECHSHGLYRLIGCAHSLATGRVNKAARPKINDTAPSIVKVDADYGFSPYAYNEGIALALAKARSQGLAALAINRCYHFSALWAEVEPLAEQGFAALALTPSHSWVAPAGGTRPLFGTNPIAFAWPRADNHPFVFDFATSATARGEIELRRRAGKSIAPGLALDQSGRPTVDPAEALRGAMLTFGGHKGSALSTMVELLAGPLIDDMISLESKAFDNELGAMPCHGELILVLDPSVFLGEALGKNLARAEMLFDAIIGQDARLPSQRRYEARLNSLRAGVTIPRPLYEELVALVKAPSEKAGAPDRRG</sequence>
<organism evidence="3 4">
    <name type="scientific">Mesorhizobium plurifarium</name>
    <dbReference type="NCBI Taxonomy" id="69974"/>
    <lineage>
        <taxon>Bacteria</taxon>
        <taxon>Pseudomonadati</taxon>
        <taxon>Pseudomonadota</taxon>
        <taxon>Alphaproteobacteria</taxon>
        <taxon>Hyphomicrobiales</taxon>
        <taxon>Phyllobacteriaceae</taxon>
        <taxon>Mesorhizobium</taxon>
    </lineage>
</organism>
<dbReference type="Gene3D" id="1.10.1530.10">
    <property type="match status" value="1"/>
</dbReference>
<dbReference type="AlphaFoldDB" id="A0A090F1W0"/>
<dbReference type="SUPFAM" id="SSF89733">
    <property type="entry name" value="L-sulfolactate dehydrogenase-like"/>
    <property type="match status" value="1"/>
</dbReference>
<proteinExistence type="inferred from homology"/>
<evidence type="ECO:0000256" key="2">
    <source>
        <dbReference type="ARBA" id="ARBA00023002"/>
    </source>
</evidence>
<dbReference type="EC" id="1.1.1.-" evidence="3"/>
<dbReference type="InterPro" id="IPR043144">
    <property type="entry name" value="Mal/L-sulf/L-lact_DH-like_ah"/>
</dbReference>
<accession>A0A090F1W0</accession>
<name>A0A090F1W0_MESPL</name>
<dbReference type="InterPro" id="IPR003767">
    <property type="entry name" value="Malate/L-lactate_DH-like"/>
</dbReference>
<dbReference type="Gene3D" id="3.30.1370.60">
    <property type="entry name" value="Hypothetical oxidoreductase yiak, domain 2"/>
    <property type="match status" value="1"/>
</dbReference>
<dbReference type="GeneID" id="31890396"/>
<dbReference type="Pfam" id="PF02615">
    <property type="entry name" value="Ldh_2"/>
    <property type="match status" value="1"/>
</dbReference>
<dbReference type="PANTHER" id="PTHR11091:SF0">
    <property type="entry name" value="MALATE DEHYDROGENASE"/>
    <property type="match status" value="1"/>
</dbReference>
<dbReference type="GO" id="GO:0016491">
    <property type="term" value="F:oxidoreductase activity"/>
    <property type="evidence" value="ECO:0007669"/>
    <property type="project" value="UniProtKB-KW"/>
</dbReference>
<evidence type="ECO:0000313" key="3">
    <source>
        <dbReference type="EMBL" id="CDX35491.1"/>
    </source>
</evidence>
<dbReference type="InterPro" id="IPR043143">
    <property type="entry name" value="Mal/L-sulf/L-lact_DH-like_NADP"/>
</dbReference>
<protein>
    <submittedName>
        <fullName evidence="3">Putative enzyme</fullName>
        <ecNumber evidence="3">1.1.1.-</ecNumber>
    </submittedName>
</protein>
<evidence type="ECO:0000313" key="4">
    <source>
        <dbReference type="Proteomes" id="UP000046373"/>
    </source>
</evidence>
<dbReference type="InterPro" id="IPR036111">
    <property type="entry name" value="Mal/L-sulfo/L-lacto_DH-like_sf"/>
</dbReference>
<evidence type="ECO:0000256" key="1">
    <source>
        <dbReference type="ARBA" id="ARBA00006056"/>
    </source>
</evidence>
<dbReference type="EMBL" id="CCNB01000012">
    <property type="protein sequence ID" value="CDX35491.1"/>
    <property type="molecule type" value="Genomic_DNA"/>
</dbReference>
<reference evidence="3 4" key="1">
    <citation type="submission" date="2014-08" db="EMBL/GenBank/DDBJ databases">
        <authorList>
            <person name="Moulin Lionel"/>
        </authorList>
    </citation>
    <scope>NUCLEOTIDE SEQUENCE [LARGE SCALE GENOMIC DNA]</scope>
</reference>
<dbReference type="PANTHER" id="PTHR11091">
    <property type="entry name" value="OXIDOREDUCTASE-RELATED"/>
    <property type="match status" value="1"/>
</dbReference>
<comment type="similarity">
    <text evidence="1">Belongs to the LDH2/MDH2 oxidoreductase family.</text>
</comment>